<proteinExistence type="predicted"/>
<organism evidence="1 2">
    <name type="scientific">Cedecea neteri</name>
    <dbReference type="NCBI Taxonomy" id="158822"/>
    <lineage>
        <taxon>Bacteria</taxon>
        <taxon>Pseudomonadati</taxon>
        <taxon>Pseudomonadota</taxon>
        <taxon>Gammaproteobacteria</taxon>
        <taxon>Enterobacterales</taxon>
        <taxon>Enterobacteriaceae</taxon>
        <taxon>Cedecea</taxon>
    </lineage>
</organism>
<dbReference type="RefSeq" id="WP_038481395.1">
    <property type="nucleotide sequence ID" value="NZ_CP009451.1"/>
</dbReference>
<dbReference type="InterPro" id="IPR016918">
    <property type="entry name" value="UCP029394"/>
</dbReference>
<evidence type="ECO:0000313" key="2">
    <source>
        <dbReference type="Proteomes" id="UP000029481"/>
    </source>
</evidence>
<name>A0A089RKI3_9ENTR</name>
<dbReference type="KEGG" id="cnt:JT31_20650"/>
<reference evidence="1 2" key="1">
    <citation type="submission" date="2014-09" db="EMBL/GenBank/DDBJ databases">
        <title>Cedecea neteri SSMD04 Genome Sequencing.</title>
        <authorList>
            <person name="Tan J.-Y."/>
        </authorList>
    </citation>
    <scope>NUCLEOTIDE SEQUENCE [LARGE SCALE GENOMIC DNA]</scope>
    <source>
        <strain evidence="1 2">SSMD04</strain>
    </source>
</reference>
<dbReference type="AlphaFoldDB" id="A0A089RKI3"/>
<evidence type="ECO:0000313" key="1">
    <source>
        <dbReference type="EMBL" id="AIR06945.1"/>
    </source>
</evidence>
<sequence length="124" mass="13846">MNIWFKEVIDAHVAIEQWLGAGQGELEAILARFSDDYSMIALSGTKLDYPALCGFFSASGGSREGLAIEVDNLTLLDEWQYGAAVLYRETQTLNGSTTGRWSTVIFRREGEQVLWRHLQETGQA</sequence>
<dbReference type="Proteomes" id="UP000029481">
    <property type="component" value="Chromosome"/>
</dbReference>
<accession>A0A089RKI3</accession>
<dbReference type="PIRSF" id="PIRSF029394">
    <property type="entry name" value="UCP029394"/>
    <property type="match status" value="1"/>
</dbReference>
<gene>
    <name evidence="1" type="ORF">JT31_20650</name>
</gene>
<dbReference type="OrthoDB" id="8912060at2"/>
<dbReference type="SUPFAM" id="SSF54427">
    <property type="entry name" value="NTF2-like"/>
    <property type="match status" value="1"/>
</dbReference>
<dbReference type="EMBL" id="CP009451">
    <property type="protein sequence ID" value="AIR06945.1"/>
    <property type="molecule type" value="Genomic_DNA"/>
</dbReference>
<dbReference type="InterPro" id="IPR032710">
    <property type="entry name" value="NTF2-like_dom_sf"/>
</dbReference>
<keyword evidence="2" id="KW-1185">Reference proteome</keyword>
<dbReference type="Gene3D" id="3.10.450.50">
    <property type="match status" value="1"/>
</dbReference>
<protein>
    <submittedName>
        <fullName evidence="1">Cytoplasmic protein</fullName>
    </submittedName>
</protein>